<proteinExistence type="inferred from homology"/>
<dbReference type="Gene3D" id="3.40.50.11850">
    <property type="entry name" value="Diphthamide synthesis DPH1/DPH2 domain 2"/>
    <property type="match status" value="2"/>
</dbReference>
<evidence type="ECO:0000256" key="5">
    <source>
        <dbReference type="ARBA" id="ARBA00021915"/>
    </source>
</evidence>
<keyword evidence="8" id="KW-0479">Metal-binding</keyword>
<dbReference type="InterPro" id="IPR035435">
    <property type="entry name" value="DPH1/DPH2_euk_archaea"/>
</dbReference>
<comment type="cofactor">
    <cofactor evidence="1">
        <name>[4Fe-4S] cluster</name>
        <dbReference type="ChEBI" id="CHEBI:49883"/>
    </cofactor>
</comment>
<reference evidence="15" key="1">
    <citation type="submission" date="2016-05" db="EMBL/GenBank/DDBJ databases">
        <authorList>
            <person name="Lavstsen T."/>
            <person name="Jespersen J.S."/>
        </authorList>
    </citation>
    <scope>NUCLEOTIDE SEQUENCE [LARGE SCALE GENOMIC DNA]</scope>
</reference>
<dbReference type="InterPro" id="IPR016435">
    <property type="entry name" value="DPH1/DPH2"/>
</dbReference>
<dbReference type="GO" id="GO:0046872">
    <property type="term" value="F:metal ion binding"/>
    <property type="evidence" value="ECO:0007669"/>
    <property type="project" value="UniProtKB-KW"/>
</dbReference>
<comment type="catalytic activity">
    <reaction evidence="14">
        <text>L-histidyl-[translation elongation factor 2] + S-adenosyl-L-methionine = 2-[(3S)-amino-3-carboxypropyl]-L-histidyl-[translation elongation factor 2] + S-methyl-5'-thioadenosine + H(+)</text>
        <dbReference type="Rhea" id="RHEA:36783"/>
        <dbReference type="Rhea" id="RHEA-COMP:9748"/>
        <dbReference type="Rhea" id="RHEA-COMP:9749"/>
        <dbReference type="ChEBI" id="CHEBI:15378"/>
        <dbReference type="ChEBI" id="CHEBI:17509"/>
        <dbReference type="ChEBI" id="CHEBI:29979"/>
        <dbReference type="ChEBI" id="CHEBI:59789"/>
        <dbReference type="ChEBI" id="CHEBI:73995"/>
        <dbReference type="EC" id="2.5.1.108"/>
    </reaction>
</comment>
<evidence type="ECO:0000313" key="16">
    <source>
        <dbReference type="EMBL" id="SBT46554.1"/>
    </source>
</evidence>
<dbReference type="SFLD" id="SFLDS00032">
    <property type="entry name" value="Radical_SAM_3-amino-3-carboxyp"/>
    <property type="match status" value="1"/>
</dbReference>
<evidence type="ECO:0000256" key="11">
    <source>
        <dbReference type="ARBA" id="ARBA00031690"/>
    </source>
</evidence>
<dbReference type="UniPathway" id="UPA00559"/>
<evidence type="ECO:0000256" key="9">
    <source>
        <dbReference type="ARBA" id="ARBA00023004"/>
    </source>
</evidence>
<evidence type="ECO:0000256" key="10">
    <source>
        <dbReference type="ARBA" id="ARBA00023014"/>
    </source>
</evidence>
<dbReference type="FunFam" id="3.40.50.11860:FF:000002">
    <property type="entry name" value="2-(3-amino-3-carboxypropyl)histidine synthase subunit 1"/>
    <property type="match status" value="1"/>
</dbReference>
<dbReference type="AlphaFoldDB" id="A0A1A8ZQ82"/>
<dbReference type="Gene3D" id="3.40.50.11840">
    <property type="entry name" value="Diphthamide synthesis DPH1/DPH2 domain 1"/>
    <property type="match status" value="1"/>
</dbReference>
<evidence type="ECO:0000256" key="7">
    <source>
        <dbReference type="ARBA" id="ARBA00022691"/>
    </source>
</evidence>
<dbReference type="Proteomes" id="UP000078550">
    <property type="component" value="Unassembled WGS sequence"/>
</dbReference>
<evidence type="ECO:0000256" key="14">
    <source>
        <dbReference type="ARBA" id="ARBA00048403"/>
    </source>
</evidence>
<dbReference type="InterPro" id="IPR042264">
    <property type="entry name" value="DPH1/DPH2_2"/>
</dbReference>
<evidence type="ECO:0000256" key="13">
    <source>
        <dbReference type="ARBA" id="ARBA00032789"/>
    </source>
</evidence>
<evidence type="ECO:0000313" key="15">
    <source>
        <dbReference type="EMBL" id="SBT45987.1"/>
    </source>
</evidence>
<dbReference type="Proteomes" id="UP000078555">
    <property type="component" value="Unassembled WGS sequence"/>
</dbReference>
<dbReference type="EMBL" id="FLRE01000184">
    <property type="protein sequence ID" value="SBT46554.1"/>
    <property type="molecule type" value="Genomic_DNA"/>
</dbReference>
<dbReference type="EMBL" id="FLRD01000138">
    <property type="protein sequence ID" value="SBT45987.1"/>
    <property type="molecule type" value="Genomic_DNA"/>
</dbReference>
<dbReference type="EC" id="2.5.1.108" evidence="4"/>
<evidence type="ECO:0000256" key="8">
    <source>
        <dbReference type="ARBA" id="ARBA00022723"/>
    </source>
</evidence>
<dbReference type="FunFam" id="3.40.50.11840:FF:000001">
    <property type="entry name" value="2-(3-amino-3-carboxypropyl)histidine synthase subunit 1"/>
    <property type="match status" value="1"/>
</dbReference>
<dbReference type="Pfam" id="PF01866">
    <property type="entry name" value="Diphthamide_syn"/>
    <property type="match status" value="2"/>
</dbReference>
<name>A0A1A8ZQ82_PLAOA</name>
<evidence type="ECO:0000256" key="2">
    <source>
        <dbReference type="ARBA" id="ARBA00005156"/>
    </source>
</evidence>
<sequence>MDKVAIARKVQEERKVHCSIPKFILNNELLKKAIKKAFPENYNFEVYKCIDIILRERYKNIALQLPEGLLIWGLYLSEIFYFFCDCVEEVTILGDVTYGGCCIDDFTSEKLNCDLIIHYGHSCLIPLTVTKIRCIYVFVDIKLNSTHLIETIKKNFQKKDIILLLGTIQFSCIVHSVHNALKRENYFDILLPIPQVLPLTRGEVLGCTSPNLYHFLYEQVIKGDDQNEYSGGAKPTTSAATGTAATGTAATGTAATGTAATGTAATGTAATGTAATGTAATGTAATGTAATGTAATGTAATVASVAPGERHPQISVRTNEKNESQIMNECRNFLKRNSVKIVFIADGRFHLESLMIQNPDFTFYRYNPFDKMLSEEKYNYKLFYEIRKNEIKKCRNCKSVCIILSTLGRQGNVNILKNMINIIKQKNIPYIILLLSEIFNDKLKLFKNIDVFIQIGCPRLSIDWGNYNLKPLLNTYEAYVFLKSVQYRDIYPMDFYSSRGNEWTNYNAGIGNINEQNLSTKEIIRRRIQMRRSKINIHYE</sequence>
<evidence type="ECO:0000256" key="12">
    <source>
        <dbReference type="ARBA" id="ARBA00032574"/>
    </source>
</evidence>
<evidence type="ECO:0000313" key="17">
    <source>
        <dbReference type="Proteomes" id="UP000078550"/>
    </source>
</evidence>
<dbReference type="PANTHER" id="PTHR10762">
    <property type="entry name" value="DIPHTHAMIDE BIOSYNTHESIS PROTEIN"/>
    <property type="match status" value="1"/>
</dbReference>
<organism evidence="15 18">
    <name type="scientific">Plasmodium ovale wallikeri</name>
    <dbReference type="NCBI Taxonomy" id="864142"/>
    <lineage>
        <taxon>Eukaryota</taxon>
        <taxon>Sar</taxon>
        <taxon>Alveolata</taxon>
        <taxon>Apicomplexa</taxon>
        <taxon>Aconoidasida</taxon>
        <taxon>Haemosporida</taxon>
        <taxon>Plasmodiidae</taxon>
        <taxon>Plasmodium</taxon>
        <taxon>Plasmodium (Plasmodium)</taxon>
    </lineage>
</organism>
<keyword evidence="6" id="KW-0808">Transferase</keyword>
<dbReference type="PANTHER" id="PTHR10762:SF1">
    <property type="entry name" value="2-(3-AMINO-3-CARBOXYPROPYL)HISTIDINE SYNTHASE SUBUNIT 1"/>
    <property type="match status" value="1"/>
</dbReference>
<evidence type="ECO:0000256" key="1">
    <source>
        <dbReference type="ARBA" id="ARBA00001966"/>
    </source>
</evidence>
<evidence type="ECO:0000313" key="18">
    <source>
        <dbReference type="Proteomes" id="UP000078555"/>
    </source>
</evidence>
<accession>A0A1A8ZQ82</accession>
<comment type="pathway">
    <text evidence="2">Protein modification; peptidyl-diphthamide biosynthesis.</text>
</comment>
<keyword evidence="9" id="KW-0408">Iron</keyword>
<comment type="similarity">
    <text evidence="3">Belongs to the DPH1/DPH2 family. DPH1 subfamily.</text>
</comment>
<dbReference type="PIRSF" id="PIRSF004967">
    <property type="entry name" value="DPH1"/>
    <property type="match status" value="1"/>
</dbReference>
<protein>
    <recommendedName>
        <fullName evidence="5">2-(3-amino-3-carboxypropyl)histidine synthase subunit 1</fullName>
        <ecNumber evidence="4">2.5.1.108</ecNumber>
    </recommendedName>
    <alternativeName>
        <fullName evidence="12">Diphthamide biosynthesis protein 1</fullName>
    </alternativeName>
    <alternativeName>
        <fullName evidence="13">Diphtheria toxin resistance protein 1</fullName>
    </alternativeName>
    <alternativeName>
        <fullName evidence="11">S-adenosyl-L-methionine:L-histidine 3-amino-3-carboxypropyltransferase 1</fullName>
    </alternativeName>
</protein>
<dbReference type="GO" id="GO:0017183">
    <property type="term" value="P:protein histidyl modification to diphthamide"/>
    <property type="evidence" value="ECO:0007669"/>
    <property type="project" value="UniProtKB-UniPathway"/>
</dbReference>
<dbReference type="GO" id="GO:0090560">
    <property type="term" value="F:2-(3-amino-3-carboxypropyl)histidine synthase activity"/>
    <property type="evidence" value="ECO:0007669"/>
    <property type="project" value="UniProtKB-EC"/>
</dbReference>
<dbReference type="GO" id="GO:0051536">
    <property type="term" value="F:iron-sulfur cluster binding"/>
    <property type="evidence" value="ECO:0007669"/>
    <property type="project" value="UniProtKB-KW"/>
</dbReference>
<gene>
    <name evidence="15" type="ORF">POVWA1_052910</name>
    <name evidence="16" type="ORF">POVWA2_052180</name>
</gene>
<evidence type="ECO:0000256" key="6">
    <source>
        <dbReference type="ARBA" id="ARBA00022679"/>
    </source>
</evidence>
<dbReference type="NCBIfam" id="TIGR00322">
    <property type="entry name" value="diphth2_R"/>
    <property type="match status" value="2"/>
</dbReference>
<evidence type="ECO:0000256" key="4">
    <source>
        <dbReference type="ARBA" id="ARBA00012221"/>
    </source>
</evidence>
<reference evidence="17 18" key="2">
    <citation type="submission" date="2016-05" db="EMBL/GenBank/DDBJ databases">
        <authorList>
            <person name="Naeem Raeece"/>
        </authorList>
    </citation>
    <scope>NUCLEOTIDE SEQUENCE [LARGE SCALE GENOMIC DNA]</scope>
</reference>
<keyword evidence="10" id="KW-0411">Iron-sulfur</keyword>
<keyword evidence="7" id="KW-0949">S-adenosyl-L-methionine</keyword>
<dbReference type="InterPro" id="IPR042265">
    <property type="entry name" value="DPH1/DPH2_3"/>
</dbReference>
<keyword evidence="18" id="KW-1185">Reference proteome</keyword>
<dbReference type="Gene3D" id="3.40.50.11860">
    <property type="entry name" value="Diphthamide synthesis DPH1/DPH2 domain 3"/>
    <property type="match status" value="1"/>
</dbReference>
<evidence type="ECO:0000256" key="3">
    <source>
        <dbReference type="ARBA" id="ARBA00010173"/>
    </source>
</evidence>
<dbReference type="InterPro" id="IPR042263">
    <property type="entry name" value="DPH1/DPH2_1"/>
</dbReference>